<dbReference type="Proteomes" id="UP001151760">
    <property type="component" value="Unassembled WGS sequence"/>
</dbReference>
<feature type="transmembrane region" description="Helical" evidence="1">
    <location>
        <begin position="12"/>
        <end position="31"/>
    </location>
</feature>
<evidence type="ECO:0000313" key="2">
    <source>
        <dbReference type="EMBL" id="GJS77390.1"/>
    </source>
</evidence>
<evidence type="ECO:0008006" key="4">
    <source>
        <dbReference type="Google" id="ProtNLM"/>
    </source>
</evidence>
<keyword evidence="3" id="KW-1185">Reference proteome</keyword>
<proteinExistence type="predicted"/>
<keyword evidence="1" id="KW-0472">Membrane</keyword>
<sequence length="125" mass="14754">MRKKTLDKTHKYGLGTCVALLWIYVHFNRMIDEKFGTLDVRLRGLEKREERKECLQEFKMEGEDAKRRGKLDRVDKKVRKKVNSGYVVENVLMGCGGAIVRNIGNKKKVYAWRRFEDDKNEDDDV</sequence>
<dbReference type="EMBL" id="BQNB010010444">
    <property type="protein sequence ID" value="GJS77390.1"/>
    <property type="molecule type" value="Genomic_DNA"/>
</dbReference>
<keyword evidence="1" id="KW-0812">Transmembrane</keyword>
<name>A0ABQ4YIU8_9ASTR</name>
<gene>
    <name evidence="2" type="ORF">Tco_0727271</name>
</gene>
<protein>
    <recommendedName>
        <fullName evidence="4">Transmembrane protein</fullName>
    </recommendedName>
</protein>
<evidence type="ECO:0000256" key="1">
    <source>
        <dbReference type="SAM" id="Phobius"/>
    </source>
</evidence>
<keyword evidence="1" id="KW-1133">Transmembrane helix</keyword>
<accession>A0ABQ4YIU8</accession>
<evidence type="ECO:0000313" key="3">
    <source>
        <dbReference type="Proteomes" id="UP001151760"/>
    </source>
</evidence>
<comment type="caution">
    <text evidence="2">The sequence shown here is derived from an EMBL/GenBank/DDBJ whole genome shotgun (WGS) entry which is preliminary data.</text>
</comment>
<organism evidence="2 3">
    <name type="scientific">Tanacetum coccineum</name>
    <dbReference type="NCBI Taxonomy" id="301880"/>
    <lineage>
        <taxon>Eukaryota</taxon>
        <taxon>Viridiplantae</taxon>
        <taxon>Streptophyta</taxon>
        <taxon>Embryophyta</taxon>
        <taxon>Tracheophyta</taxon>
        <taxon>Spermatophyta</taxon>
        <taxon>Magnoliopsida</taxon>
        <taxon>eudicotyledons</taxon>
        <taxon>Gunneridae</taxon>
        <taxon>Pentapetalae</taxon>
        <taxon>asterids</taxon>
        <taxon>campanulids</taxon>
        <taxon>Asterales</taxon>
        <taxon>Asteraceae</taxon>
        <taxon>Asteroideae</taxon>
        <taxon>Anthemideae</taxon>
        <taxon>Anthemidinae</taxon>
        <taxon>Tanacetum</taxon>
    </lineage>
</organism>
<reference evidence="2" key="2">
    <citation type="submission" date="2022-01" db="EMBL/GenBank/DDBJ databases">
        <authorList>
            <person name="Yamashiro T."/>
            <person name="Shiraishi A."/>
            <person name="Satake H."/>
            <person name="Nakayama K."/>
        </authorList>
    </citation>
    <scope>NUCLEOTIDE SEQUENCE</scope>
</reference>
<reference evidence="2" key="1">
    <citation type="journal article" date="2022" name="Int. J. Mol. Sci.">
        <title>Draft Genome of Tanacetum Coccineum: Genomic Comparison of Closely Related Tanacetum-Family Plants.</title>
        <authorList>
            <person name="Yamashiro T."/>
            <person name="Shiraishi A."/>
            <person name="Nakayama K."/>
            <person name="Satake H."/>
        </authorList>
    </citation>
    <scope>NUCLEOTIDE SEQUENCE</scope>
</reference>